<organism evidence="3">
    <name type="scientific">Caligus clemensi</name>
    <name type="common">Sea louse</name>
    <dbReference type="NCBI Taxonomy" id="344056"/>
    <lineage>
        <taxon>Eukaryota</taxon>
        <taxon>Metazoa</taxon>
        <taxon>Ecdysozoa</taxon>
        <taxon>Arthropoda</taxon>
        <taxon>Crustacea</taxon>
        <taxon>Multicrustacea</taxon>
        <taxon>Hexanauplia</taxon>
        <taxon>Copepoda</taxon>
        <taxon>Siphonostomatoida</taxon>
        <taxon>Caligidae</taxon>
        <taxon>Caligus</taxon>
    </lineage>
</organism>
<dbReference type="PANTHER" id="PTHR13498">
    <property type="entry name" value="SPERM ASSOCIATED ANTIGEN 7"/>
    <property type="match status" value="1"/>
</dbReference>
<dbReference type="PANTHER" id="PTHR13498:SF3">
    <property type="entry name" value="SPERM-ASSOCIATED ANTIGEN 7"/>
    <property type="match status" value="1"/>
</dbReference>
<accession>C1C315</accession>
<dbReference type="PROSITE" id="PS51061">
    <property type="entry name" value="R3H"/>
    <property type="match status" value="1"/>
</dbReference>
<feature type="domain" description="R3H" evidence="2">
    <location>
        <begin position="46"/>
        <end position="110"/>
    </location>
</feature>
<dbReference type="Gene3D" id="3.30.1370.50">
    <property type="entry name" value="R3H-like domain"/>
    <property type="match status" value="1"/>
</dbReference>
<dbReference type="AlphaFoldDB" id="C1C315"/>
<proteinExistence type="evidence at transcript level"/>
<feature type="region of interest" description="Disordered" evidence="1">
    <location>
        <begin position="1"/>
        <end position="27"/>
    </location>
</feature>
<evidence type="ECO:0000256" key="1">
    <source>
        <dbReference type="SAM" id="MobiDB-lite"/>
    </source>
</evidence>
<dbReference type="Pfam" id="PF01424">
    <property type="entry name" value="R3H"/>
    <property type="match status" value="1"/>
</dbReference>
<protein>
    <submittedName>
        <fullName evidence="3">Sperm-associated antigen 7</fullName>
    </submittedName>
</protein>
<dbReference type="InterPro" id="IPR001374">
    <property type="entry name" value="R3H_dom"/>
</dbReference>
<evidence type="ECO:0000313" key="3">
    <source>
        <dbReference type="EMBL" id="ACO15668.1"/>
    </source>
</evidence>
<dbReference type="InterPro" id="IPR017330">
    <property type="entry name" value="SPAG7"/>
</dbReference>
<dbReference type="EMBL" id="BT081244">
    <property type="protein sequence ID" value="ACO15668.1"/>
    <property type="molecule type" value="mRNA"/>
</dbReference>
<feature type="compositionally biased region" description="Low complexity" evidence="1">
    <location>
        <begin position="157"/>
        <end position="171"/>
    </location>
</feature>
<feature type="region of interest" description="Disordered" evidence="1">
    <location>
        <begin position="135"/>
        <end position="211"/>
    </location>
</feature>
<dbReference type="GO" id="GO:0003676">
    <property type="term" value="F:nucleic acid binding"/>
    <property type="evidence" value="ECO:0007669"/>
    <property type="project" value="UniProtKB-UniRule"/>
</dbReference>
<feature type="compositionally biased region" description="Basic and acidic residues" evidence="1">
    <location>
        <begin position="200"/>
        <end position="211"/>
    </location>
</feature>
<dbReference type="InterPro" id="IPR036867">
    <property type="entry name" value="R3H_dom_sf"/>
</dbReference>
<evidence type="ECO:0000259" key="2">
    <source>
        <dbReference type="PROSITE" id="PS51061"/>
    </source>
</evidence>
<sequence length="230" mass="26499">MDLLGSILGSMNGPPSSVLSEKEKERRKRMKAYQEKMKEKHRCEMEAFRSKMEKEVEVFLQECPSEKSKTFPTMNQVQRSMLKDISEVAGLVAFSFGEEEVDRHVVLWKMEFSPSEEELACIRRGEKYDPIEFARRKEMLKEQERQEQEERDKISDPKSSSTTPVPSSKSSYLNKFKGRIDTSSPEAVNAKKSYGMVSAESKKDKRTVEEVQAEIRAKKRAKLEGEEDGP</sequence>
<feature type="compositionally biased region" description="Basic and acidic residues" evidence="1">
    <location>
        <begin position="135"/>
        <end position="156"/>
    </location>
</feature>
<gene>
    <name evidence="3" type="primary">SPAG7</name>
</gene>
<name>C1C315_CALCM</name>
<reference evidence="3" key="1">
    <citation type="submission" date="2009-03" db="EMBL/GenBank/DDBJ databases">
        <title>Caligus clemensi ESTs and full-length cDNAs.</title>
        <authorList>
            <person name="Yasuike M."/>
            <person name="von Schalburg K."/>
            <person name="Cooper G."/>
            <person name="Leong J."/>
            <person name="Jones S.R.M."/>
            <person name="Koop B.F."/>
        </authorList>
    </citation>
    <scope>NUCLEOTIDE SEQUENCE</scope>
    <source>
        <tissue evidence="3">Whole</tissue>
    </source>
</reference>
<dbReference type="SUPFAM" id="SSF82708">
    <property type="entry name" value="R3H domain"/>
    <property type="match status" value="1"/>
</dbReference>